<dbReference type="NCBIfam" id="TIGR03587">
    <property type="entry name" value="Pse_Me-ase"/>
    <property type="match status" value="1"/>
</dbReference>
<dbReference type="EMBL" id="JTHE02000003">
    <property type="protein sequence ID" value="NEV66839.1"/>
    <property type="molecule type" value="Genomic_DNA"/>
</dbReference>
<reference evidence="2" key="3">
    <citation type="submission" date="2020-02" db="EMBL/GenBank/DDBJ databases">
        <authorList>
            <person name="Sarangi A.N."/>
            <person name="Ghosh S."/>
            <person name="Mukherjee M."/>
            <person name="Tripathy S."/>
        </authorList>
    </citation>
    <scope>NUCLEOTIDE SEQUENCE</scope>
    <source>
        <strain evidence="2">BDU141951</strain>
    </source>
</reference>
<dbReference type="GO" id="GO:0008168">
    <property type="term" value="F:methyltransferase activity"/>
    <property type="evidence" value="ECO:0007669"/>
    <property type="project" value="UniProtKB-KW"/>
</dbReference>
<keyword evidence="2" id="KW-0808">Transferase</keyword>
<proteinExistence type="predicted"/>
<name>A0A0C1Y4E9_9CYAN</name>
<accession>A0A0C1Y4E9</accession>
<evidence type="ECO:0000313" key="2">
    <source>
        <dbReference type="EMBL" id="NEV66839.1"/>
    </source>
</evidence>
<dbReference type="Pfam" id="PF13649">
    <property type="entry name" value="Methyltransf_25"/>
    <property type="match status" value="1"/>
</dbReference>
<reference evidence="2" key="2">
    <citation type="journal article" date="2015" name="Genome Announc.">
        <title>Draft Genome Sequence of Filamentous Marine Cyanobacterium Lyngbya confervoides Strain BDU141951.</title>
        <authorList>
            <person name="Chandrababunaidu M.M."/>
            <person name="Sen D."/>
            <person name="Tripathy S."/>
        </authorList>
    </citation>
    <scope>NUCLEOTIDE SEQUENCE</scope>
    <source>
        <strain evidence="2">BDU141951</strain>
    </source>
</reference>
<feature type="domain" description="Methyltransferase" evidence="1">
    <location>
        <begin position="56"/>
        <end position="142"/>
    </location>
</feature>
<dbReference type="AlphaFoldDB" id="A0A0C1Y4E9"/>
<evidence type="ECO:0000259" key="1">
    <source>
        <dbReference type="Pfam" id="PF13649"/>
    </source>
</evidence>
<dbReference type="InterPro" id="IPR020027">
    <property type="entry name" value="Pseudamin_synth-assoc_MeTrfase"/>
</dbReference>
<dbReference type="SUPFAM" id="SSF53335">
    <property type="entry name" value="S-adenosyl-L-methionine-dependent methyltransferases"/>
    <property type="match status" value="1"/>
</dbReference>
<sequence length="217" mass="24653">MQSNDINQAYATEQEAFWAGEFGNNYIGRNVSETYLASNIALFARILSKTTAVSSVLEFGANAGLNLQAIAQLLPSSELSAVEINQNAVQKLQQLLNGRVNVYHNSILDKELPPLNADFVLIKGVLIHINPEHLGQVYEKLFNSSRRYICIAEYYNPSPVEIVYRGHHNKLFKRDFAGEMLDKYSDLKLIDYGFVYHRDSNFPQDDTTWFLLEKTTP</sequence>
<gene>
    <name evidence="2" type="ORF">QQ91_006885</name>
</gene>
<dbReference type="Gene3D" id="3.40.50.150">
    <property type="entry name" value="Vaccinia Virus protein VP39"/>
    <property type="match status" value="1"/>
</dbReference>
<comment type="caution">
    <text evidence="2">The sequence shown here is derived from an EMBL/GenBank/DDBJ whole genome shotgun (WGS) entry which is preliminary data.</text>
</comment>
<dbReference type="InterPro" id="IPR041698">
    <property type="entry name" value="Methyltransf_25"/>
</dbReference>
<keyword evidence="2" id="KW-0489">Methyltransferase</keyword>
<protein>
    <submittedName>
        <fullName evidence="2">Methyltransferase domain-containing protein</fullName>
    </submittedName>
</protein>
<organism evidence="2">
    <name type="scientific">Lyngbya confervoides BDU141951</name>
    <dbReference type="NCBI Taxonomy" id="1574623"/>
    <lineage>
        <taxon>Bacteria</taxon>
        <taxon>Bacillati</taxon>
        <taxon>Cyanobacteriota</taxon>
        <taxon>Cyanophyceae</taxon>
        <taxon>Oscillatoriophycideae</taxon>
        <taxon>Oscillatoriales</taxon>
        <taxon>Microcoleaceae</taxon>
        <taxon>Lyngbya</taxon>
    </lineage>
</organism>
<dbReference type="InterPro" id="IPR029063">
    <property type="entry name" value="SAM-dependent_MTases_sf"/>
</dbReference>
<reference evidence="2" key="1">
    <citation type="submission" date="2014-11" db="EMBL/GenBank/DDBJ databases">
        <authorList>
            <person name="Malar M.C."/>
            <person name="Sen D."/>
            <person name="Tripathy S."/>
        </authorList>
    </citation>
    <scope>NUCLEOTIDE SEQUENCE</scope>
    <source>
        <strain evidence="2">BDU141951</strain>
    </source>
</reference>
<dbReference type="GO" id="GO:0032259">
    <property type="term" value="P:methylation"/>
    <property type="evidence" value="ECO:0007669"/>
    <property type="project" value="UniProtKB-KW"/>
</dbReference>